<dbReference type="FunFam" id="2.60.40.420:FF:000018">
    <property type="entry name" value="Lamin-like protein"/>
    <property type="match status" value="1"/>
</dbReference>
<dbReference type="GO" id="GO:0009055">
    <property type="term" value="F:electron transfer activity"/>
    <property type="evidence" value="ECO:0007669"/>
    <property type="project" value="InterPro"/>
</dbReference>
<accession>A0A9D5A905</accession>
<evidence type="ECO:0000313" key="8">
    <source>
        <dbReference type="EMBL" id="KAI5402427.1"/>
    </source>
</evidence>
<dbReference type="InterPro" id="IPR008972">
    <property type="entry name" value="Cupredoxin"/>
</dbReference>
<evidence type="ECO:0000313" key="9">
    <source>
        <dbReference type="Proteomes" id="UP001058974"/>
    </source>
</evidence>
<feature type="domain" description="Phytocyanin" evidence="7">
    <location>
        <begin position="28"/>
        <end position="128"/>
    </location>
</feature>
<dbReference type="Gene3D" id="2.60.40.420">
    <property type="entry name" value="Cupredoxins - blue copper proteins"/>
    <property type="match status" value="1"/>
</dbReference>
<dbReference type="Gramene" id="Psat05G0015300-T1">
    <property type="protein sequence ID" value="KAI5402427.1"/>
    <property type="gene ID" value="KIW84_050153"/>
</dbReference>
<gene>
    <name evidence="8" type="ORF">KIW84_050153</name>
</gene>
<dbReference type="Proteomes" id="UP001058974">
    <property type="component" value="Chromosome 5"/>
</dbReference>
<evidence type="ECO:0000259" key="7">
    <source>
        <dbReference type="PROSITE" id="PS51485"/>
    </source>
</evidence>
<dbReference type="InterPro" id="IPR039391">
    <property type="entry name" value="Phytocyanin-like"/>
</dbReference>
<evidence type="ECO:0000256" key="1">
    <source>
        <dbReference type="ARBA" id="ARBA00022729"/>
    </source>
</evidence>
<dbReference type="Gramene" id="Psat5g005680.1">
    <property type="protein sequence ID" value="Psat5g005680.1.cds"/>
    <property type="gene ID" value="Psat5g005680"/>
</dbReference>
<evidence type="ECO:0000256" key="3">
    <source>
        <dbReference type="ARBA" id="ARBA00023180"/>
    </source>
</evidence>
<dbReference type="EMBL" id="JAMSHJ010000005">
    <property type="protein sequence ID" value="KAI5402427.1"/>
    <property type="molecule type" value="Genomic_DNA"/>
</dbReference>
<dbReference type="AlphaFoldDB" id="A0A9D5A905"/>
<dbReference type="InterPro" id="IPR003245">
    <property type="entry name" value="Phytocyanin_dom"/>
</dbReference>
<dbReference type="PANTHER" id="PTHR33021">
    <property type="entry name" value="BLUE COPPER PROTEIN"/>
    <property type="match status" value="1"/>
</dbReference>
<proteinExistence type="inferred from homology"/>
<comment type="function">
    <text evidence="5">May act as a carbohydrate transporter.</text>
</comment>
<keyword evidence="9" id="KW-1185">Reference proteome</keyword>
<dbReference type="OrthoDB" id="676939at2759"/>
<feature type="signal peptide" evidence="6">
    <location>
        <begin position="1"/>
        <end position="24"/>
    </location>
</feature>
<name>A0A9D5A905_PEA</name>
<dbReference type="PROSITE" id="PS51485">
    <property type="entry name" value="PHYTOCYANIN"/>
    <property type="match status" value="1"/>
</dbReference>
<dbReference type="GO" id="GO:0005886">
    <property type="term" value="C:plasma membrane"/>
    <property type="evidence" value="ECO:0007669"/>
    <property type="project" value="TreeGrafter"/>
</dbReference>
<evidence type="ECO:0000256" key="5">
    <source>
        <dbReference type="ARBA" id="ARBA00037626"/>
    </source>
</evidence>
<organism evidence="8 9">
    <name type="scientific">Pisum sativum</name>
    <name type="common">Garden pea</name>
    <name type="synonym">Lathyrus oleraceus</name>
    <dbReference type="NCBI Taxonomy" id="3888"/>
    <lineage>
        <taxon>Eukaryota</taxon>
        <taxon>Viridiplantae</taxon>
        <taxon>Streptophyta</taxon>
        <taxon>Embryophyta</taxon>
        <taxon>Tracheophyta</taxon>
        <taxon>Spermatophyta</taxon>
        <taxon>Magnoliopsida</taxon>
        <taxon>eudicotyledons</taxon>
        <taxon>Gunneridae</taxon>
        <taxon>Pentapetalae</taxon>
        <taxon>rosids</taxon>
        <taxon>fabids</taxon>
        <taxon>Fabales</taxon>
        <taxon>Fabaceae</taxon>
        <taxon>Papilionoideae</taxon>
        <taxon>50 kb inversion clade</taxon>
        <taxon>NPAAA clade</taxon>
        <taxon>Hologalegina</taxon>
        <taxon>IRL clade</taxon>
        <taxon>Fabeae</taxon>
        <taxon>Lathyrus</taxon>
    </lineage>
</organism>
<feature type="chain" id="PRO_5039591690" description="Phytocyanin domain-containing protein" evidence="6">
    <location>
        <begin position="25"/>
        <end position="165"/>
    </location>
</feature>
<evidence type="ECO:0000256" key="4">
    <source>
        <dbReference type="ARBA" id="ARBA00035011"/>
    </source>
</evidence>
<dbReference type="PANTHER" id="PTHR33021:SF262">
    <property type="entry name" value="EARLY NODULIN-LIKE PROTEIN 20"/>
    <property type="match status" value="1"/>
</dbReference>
<keyword evidence="3" id="KW-0325">Glycoprotein</keyword>
<protein>
    <recommendedName>
        <fullName evidence="7">Phytocyanin domain-containing protein</fullName>
    </recommendedName>
</protein>
<comment type="similarity">
    <text evidence="4">Belongs to the early nodulin-like (ENODL) family.</text>
</comment>
<keyword evidence="1 6" id="KW-0732">Signal</keyword>
<dbReference type="SUPFAM" id="SSF49503">
    <property type="entry name" value="Cupredoxins"/>
    <property type="match status" value="1"/>
</dbReference>
<dbReference type="Pfam" id="PF02298">
    <property type="entry name" value="Cu_bind_like"/>
    <property type="match status" value="1"/>
</dbReference>
<reference evidence="8 9" key="1">
    <citation type="journal article" date="2022" name="Nat. Genet.">
        <title>Improved pea reference genome and pan-genome highlight genomic features and evolutionary characteristics.</title>
        <authorList>
            <person name="Yang T."/>
            <person name="Liu R."/>
            <person name="Luo Y."/>
            <person name="Hu S."/>
            <person name="Wang D."/>
            <person name="Wang C."/>
            <person name="Pandey M.K."/>
            <person name="Ge S."/>
            <person name="Xu Q."/>
            <person name="Li N."/>
            <person name="Li G."/>
            <person name="Huang Y."/>
            <person name="Saxena R.K."/>
            <person name="Ji Y."/>
            <person name="Li M."/>
            <person name="Yan X."/>
            <person name="He Y."/>
            <person name="Liu Y."/>
            <person name="Wang X."/>
            <person name="Xiang C."/>
            <person name="Varshney R.K."/>
            <person name="Ding H."/>
            <person name="Gao S."/>
            <person name="Zong X."/>
        </authorList>
    </citation>
    <scope>NUCLEOTIDE SEQUENCE [LARGE SCALE GENOMIC DNA]</scope>
    <source>
        <strain evidence="8 9">cv. Zhongwan 6</strain>
    </source>
</reference>
<sequence>MEIGRKITICLFIMIIMWCYEIECREPVLHRVGGGRYTWQPKVNFTNWTSYELFYQGDWLYFGFDRNIHNVLEVNKTSYENCIETDFINNVTRGGRDVFQLSEMRSYYFICGRGFCFNGMKVEINVKSFDQTISPIIPNKTCSTRKMNDTVMFVFSILTLAWIFG</sequence>
<keyword evidence="2" id="KW-1015">Disulfide bond</keyword>
<comment type="caution">
    <text evidence="8">The sequence shown here is derived from an EMBL/GenBank/DDBJ whole genome shotgun (WGS) entry which is preliminary data.</text>
</comment>
<evidence type="ECO:0000256" key="6">
    <source>
        <dbReference type="SAM" id="SignalP"/>
    </source>
</evidence>
<evidence type="ECO:0000256" key="2">
    <source>
        <dbReference type="ARBA" id="ARBA00023157"/>
    </source>
</evidence>